<dbReference type="SUPFAM" id="SSF53335">
    <property type="entry name" value="S-adenosyl-L-methionine-dependent methyltransferases"/>
    <property type="match status" value="1"/>
</dbReference>
<keyword evidence="2" id="KW-0830">Ubiquinone</keyword>
<dbReference type="Pfam" id="PF13649">
    <property type="entry name" value="Methyltransf_25"/>
    <property type="match status" value="1"/>
</dbReference>
<sequence length="370" mass="39378">MSHPMLPGASHDEMAEQLFVRDLKGFVAGAAEEGQRAAAAALDPGEGHNARAEEIFDRLHGLASFRNWAALRRESQELLWDVVGASVRRQAAELEARAAAAPAIGSVTVDPDFVIPSHLADHDVHLMPGGYVGDDGGVAQGALMDRGGAVYMLGRNGGLMNDRRGHTAAAHLFHRFPDFAPKRLLELGCGIGASLVPLAGYFPGAEAHGIDVGAAQLRYAHARAAHLGAAVHLRLGDALAAPFPDESFDLVFSCVTIHELQPGTIGAMMDECHRLLRPGGVVLHLEVPQRYAEMDLWGQVRGEIEARYNNEPNWKAATSADYVALLGQAGFRDIAVGYQDATDAAARGNAGFGATSKGVFRSWAVMSAIR</sequence>
<keyword evidence="2" id="KW-0489">Methyltransferase</keyword>
<accession>A0A7W9ESD6</accession>
<evidence type="ECO:0000313" key="3">
    <source>
        <dbReference type="Proteomes" id="UP000537161"/>
    </source>
</evidence>
<dbReference type="Gene3D" id="3.40.50.150">
    <property type="entry name" value="Vaccinia Virus protein VP39"/>
    <property type="match status" value="1"/>
</dbReference>
<dbReference type="GO" id="GO:0032259">
    <property type="term" value="P:methylation"/>
    <property type="evidence" value="ECO:0007669"/>
    <property type="project" value="UniProtKB-KW"/>
</dbReference>
<dbReference type="Proteomes" id="UP000537161">
    <property type="component" value="Unassembled WGS sequence"/>
</dbReference>
<feature type="domain" description="Methyltransferase" evidence="1">
    <location>
        <begin position="185"/>
        <end position="280"/>
    </location>
</feature>
<dbReference type="EMBL" id="JACIJH010000023">
    <property type="protein sequence ID" value="MBB5708643.1"/>
    <property type="molecule type" value="Genomic_DNA"/>
</dbReference>
<keyword evidence="2" id="KW-0808">Transferase</keyword>
<keyword evidence="3" id="KW-1185">Reference proteome</keyword>
<dbReference type="AlphaFoldDB" id="A0A7W9ESD6"/>
<evidence type="ECO:0000259" key="1">
    <source>
        <dbReference type="Pfam" id="PF13649"/>
    </source>
</evidence>
<protein>
    <submittedName>
        <fullName evidence="2">Ubiquinone/menaquinone biosynthesis C-methylase UbiE</fullName>
    </submittedName>
</protein>
<proteinExistence type="predicted"/>
<evidence type="ECO:0000313" key="2">
    <source>
        <dbReference type="EMBL" id="MBB5708643.1"/>
    </source>
</evidence>
<name>A0A7W9ESD6_9SPHN</name>
<reference evidence="2 3" key="1">
    <citation type="submission" date="2020-08" db="EMBL/GenBank/DDBJ databases">
        <title>Genomic Encyclopedia of Type Strains, Phase IV (KMG-IV): sequencing the most valuable type-strain genomes for metagenomic binning, comparative biology and taxonomic classification.</title>
        <authorList>
            <person name="Goeker M."/>
        </authorList>
    </citation>
    <scope>NUCLEOTIDE SEQUENCE [LARGE SCALE GENOMIC DNA]</scope>
    <source>
        <strain evidence="2 3">DSM 27163</strain>
    </source>
</reference>
<dbReference type="RefSeq" id="WP_184101562.1">
    <property type="nucleotide sequence ID" value="NZ_JACIJH010000023.1"/>
</dbReference>
<dbReference type="InterPro" id="IPR041698">
    <property type="entry name" value="Methyltransf_25"/>
</dbReference>
<dbReference type="GO" id="GO:0008168">
    <property type="term" value="F:methyltransferase activity"/>
    <property type="evidence" value="ECO:0007669"/>
    <property type="project" value="UniProtKB-KW"/>
</dbReference>
<comment type="caution">
    <text evidence="2">The sequence shown here is derived from an EMBL/GenBank/DDBJ whole genome shotgun (WGS) entry which is preliminary data.</text>
</comment>
<dbReference type="CDD" id="cd02440">
    <property type="entry name" value="AdoMet_MTases"/>
    <property type="match status" value="1"/>
</dbReference>
<dbReference type="PANTHER" id="PTHR43591">
    <property type="entry name" value="METHYLTRANSFERASE"/>
    <property type="match status" value="1"/>
</dbReference>
<organism evidence="2 3">
    <name type="scientific">Sphingopyxis panaciterrulae</name>
    <dbReference type="NCBI Taxonomy" id="462372"/>
    <lineage>
        <taxon>Bacteria</taxon>
        <taxon>Pseudomonadati</taxon>
        <taxon>Pseudomonadota</taxon>
        <taxon>Alphaproteobacteria</taxon>
        <taxon>Sphingomonadales</taxon>
        <taxon>Sphingomonadaceae</taxon>
        <taxon>Sphingopyxis</taxon>
    </lineage>
</organism>
<gene>
    <name evidence="2" type="ORF">FHR21_004037</name>
</gene>
<dbReference type="InterPro" id="IPR029063">
    <property type="entry name" value="SAM-dependent_MTases_sf"/>
</dbReference>